<accession>A0ACB8ETQ6</accession>
<reference evidence="1" key="1">
    <citation type="submission" date="2021-08" db="EMBL/GenBank/DDBJ databases">
        <title>The first chromosome-level gecko genome reveals the dynamic sex chromosomes of Neotropical dwarf geckos (Sphaerodactylidae: Sphaerodactylus).</title>
        <authorList>
            <person name="Pinto B.J."/>
            <person name="Keating S.E."/>
            <person name="Gamble T."/>
        </authorList>
    </citation>
    <scope>NUCLEOTIDE SEQUENCE</scope>
    <source>
        <strain evidence="1">TG3544</strain>
    </source>
</reference>
<protein>
    <submittedName>
        <fullName evidence="1">Uncharacterized protein</fullName>
    </submittedName>
</protein>
<dbReference type="EMBL" id="CM037628">
    <property type="protein sequence ID" value="KAH7996128.1"/>
    <property type="molecule type" value="Genomic_DNA"/>
</dbReference>
<evidence type="ECO:0000313" key="1">
    <source>
        <dbReference type="EMBL" id="KAH7996128.1"/>
    </source>
</evidence>
<evidence type="ECO:0000313" key="2">
    <source>
        <dbReference type="Proteomes" id="UP000827872"/>
    </source>
</evidence>
<gene>
    <name evidence="1" type="ORF">K3G42_001636</name>
</gene>
<keyword evidence="2" id="KW-1185">Reference proteome</keyword>
<sequence>MRDTTPSFKGHSTVHPRPGSFYQPGSAKVENMDVHRFCILKLLEQNKGATKCPLCNGNISKKTLQEDVRFKLVIKGVMEAIGALERDTGFSSAGDHQKMVETASATALQEKQTTVESKGYRGRQNGEEKAEKRNSALQCRNSHSPAPNRTATRCSLRKKSNSSKTVCFEIGCLNPELPLICLCRALTPVPTLPLRSDSSEDHFQKIGTVRRVGLRSGSWSPNGERHSQKPSHSPRHAQFQEPNGEDVVLLGTPDVLDLSEAALGRPEGLRASTRSGGALKEDEAMEERQDLSLPVPCLGRHRVSSSTQEGVPCSLPSVERSHLANEAADPSPNKQVGNKVEMVDMLQPAGSAQVCDLVREDEEELPPAFPRSPLSPLSGAALIQSIQKVNEWFSKSKILSPAPLQEVNAGEGDSDLKPHLSGVDTHLFRKTELREDQWEGAAGWRAGRPCPKLVASRMVDKIFGRRYVRTRKSNPICSERETIHIPSKENFTAVNTQSSDAPVRKIPAQNKPTPDLTSEYVTKEQTATEDSEGAGGHASAVLEEDGPGHAAVGGTPEGAQRPAEHPEKKGASGCEVDASPVRCHSCNMQNLKKARPSLRRRSRQPGRPAGALQLAVQESSGPPEKAEAQDDGPPSSEEPQENGTGQTPVRRSKRLLSRAEEEHGGSEPAKKRRKQLHEAEKEQGKAQVGSGAPLIAEGGPGVLRVGLAAGARKVCGASPDGKSFLSAGCPTERDRPCPVVPGAVSPGSHLAKEEQNHPKAEGLAAVPQAEQSAACAPERHRVCPRDVRGSCRSPRAGHEATGDGELNLGTDDSELDAAFVGKIFRLCKRQSFSLCSPPAKRPATEPQTERRVDGVEGSRAAACVKKSAPSPAGVSEDRREAIPSGVAGGTARLSPVLHPSHSCDPGELSERLQVTLQAPFPDSSCKPAKEAENGDPLQSQQPASDKGESPGTEKTSGDCSSDLWRTGNFQGTGLPPADETSSHAGPSLETRPESDRNKTLACSFCSEPIQPLPVARQLWPPGSGSVGSAGGVKGTGEQIAPMLSTGAFEGPLDRSPEEEIPGFSVLSDTPEGLLGPATDIKGRSLNPPEVGLQATLVVFTRTDQGGPLKEEALECSSSSSSSSGSGPGGLARGCQRRVPKLSSSSEDEELQCFQALVSGQATSSPSQPAKEAEASAGILAQQSSSQSSPQGGYLSEESEGSMDLFSSHSRGFEDFASKLCGTRPFTPAPTGQRKAMTPRSATEPLGEICRDAEQLLDGRQGCINAEPSLGEALGCDSEVSNLGDSSGFSSKSEILTTQQKDALQSNLERLQQEISVIEAALKEGGRGASEEVWPPPGQGRTPDKRGQSCDPAEDGCCLAKLYKAVT</sequence>
<proteinExistence type="predicted"/>
<dbReference type="Proteomes" id="UP000827872">
    <property type="component" value="Linkage Group LG15"/>
</dbReference>
<comment type="caution">
    <text evidence="1">The sequence shown here is derived from an EMBL/GenBank/DDBJ whole genome shotgun (WGS) entry which is preliminary data.</text>
</comment>
<name>A0ACB8ETQ6_9SAUR</name>
<organism evidence="1 2">
    <name type="scientific">Sphaerodactylus townsendi</name>
    <dbReference type="NCBI Taxonomy" id="933632"/>
    <lineage>
        <taxon>Eukaryota</taxon>
        <taxon>Metazoa</taxon>
        <taxon>Chordata</taxon>
        <taxon>Craniata</taxon>
        <taxon>Vertebrata</taxon>
        <taxon>Euteleostomi</taxon>
        <taxon>Lepidosauria</taxon>
        <taxon>Squamata</taxon>
        <taxon>Bifurcata</taxon>
        <taxon>Gekkota</taxon>
        <taxon>Sphaerodactylidae</taxon>
        <taxon>Sphaerodactylus</taxon>
    </lineage>
</organism>